<dbReference type="OrthoDB" id="5297354at2"/>
<gene>
    <name evidence="1" type="primary">ubiK</name>
    <name evidence="2" type="ORF">SUTH_00523</name>
</gene>
<dbReference type="Proteomes" id="UP000031637">
    <property type="component" value="Chromosome"/>
</dbReference>
<comment type="subcellular location">
    <subcellularLocation>
        <location evidence="1">Cytoplasm</location>
    </subcellularLocation>
</comment>
<dbReference type="KEGG" id="shd:SUTH_00523"/>
<dbReference type="GO" id="GO:0006744">
    <property type="term" value="P:ubiquinone biosynthetic process"/>
    <property type="evidence" value="ECO:0007669"/>
    <property type="project" value="UniProtKB-UniRule"/>
</dbReference>
<dbReference type="Pfam" id="PF04380">
    <property type="entry name" value="BMFP"/>
    <property type="match status" value="1"/>
</dbReference>
<dbReference type="PANTHER" id="PTHR38040">
    <property type="entry name" value="UBIQUINONE BIOSYNTHESIS ACCESSORY FACTOR UBIK"/>
    <property type="match status" value="1"/>
</dbReference>
<dbReference type="HOGENOM" id="CLU_154412_3_2_4"/>
<dbReference type="PANTHER" id="PTHR38040:SF1">
    <property type="entry name" value="UBIQUINONE BIOSYNTHESIS ACCESSORY FACTOR UBIK"/>
    <property type="match status" value="1"/>
</dbReference>
<organism evidence="2 3">
    <name type="scientific">Sulfuritalea hydrogenivorans sk43H</name>
    <dbReference type="NCBI Taxonomy" id="1223802"/>
    <lineage>
        <taxon>Bacteria</taxon>
        <taxon>Pseudomonadati</taxon>
        <taxon>Pseudomonadota</taxon>
        <taxon>Betaproteobacteria</taxon>
        <taxon>Nitrosomonadales</taxon>
        <taxon>Sterolibacteriaceae</taxon>
        <taxon>Sulfuritalea</taxon>
    </lineage>
</organism>
<comment type="function">
    <text evidence="1">Required for efficient ubiquinone (coenzyme Q) biosynthesis. UbiK is probably an accessory factor of Ubi enzymes and facilitates ubiquinone biosynthesis by acting as an assembly factor, a targeting factor, or both.</text>
</comment>
<keyword evidence="1" id="KW-0831">Ubiquinone biosynthesis</keyword>
<dbReference type="InterPro" id="IPR007475">
    <property type="entry name" value="UbiK"/>
</dbReference>
<keyword evidence="1" id="KW-0175">Coiled coil</keyword>
<name>W0SBS4_9PROT</name>
<comment type="similarity">
    <text evidence="1">Belongs to the UbiK family.</text>
</comment>
<protein>
    <recommendedName>
        <fullName evidence="1">Ubiquinone biosynthesis accessory factor UbiK</fullName>
    </recommendedName>
</protein>
<dbReference type="AlphaFoldDB" id="W0SBS4"/>
<dbReference type="EMBL" id="AP012547">
    <property type="protein sequence ID" value="BAO28337.1"/>
    <property type="molecule type" value="Genomic_DNA"/>
</dbReference>
<evidence type="ECO:0000256" key="1">
    <source>
        <dbReference type="HAMAP-Rule" id="MF_02216"/>
    </source>
</evidence>
<comment type="pathway">
    <text evidence="1">Cofactor biosynthesis; ubiquinone biosynthesis.</text>
</comment>
<feature type="coiled-coil region" evidence="1">
    <location>
        <begin position="49"/>
        <end position="76"/>
    </location>
</feature>
<dbReference type="STRING" id="1223802.SUTH_00523"/>
<dbReference type="UniPathway" id="UPA00232"/>
<dbReference type="HAMAP" id="MF_02216">
    <property type="entry name" value="UbiK"/>
    <property type="match status" value="1"/>
</dbReference>
<reference evidence="2 3" key="1">
    <citation type="journal article" date="2014" name="Syst. Appl. Microbiol.">
        <title>Complete genomes of freshwater sulfur oxidizers Sulfuricella denitrificans skB26 and Sulfuritalea hydrogenivorans sk43H: genetic insights into the sulfur oxidation pathway of betaproteobacteria.</title>
        <authorList>
            <person name="Watanabe T."/>
            <person name="Kojima H."/>
            <person name="Fukui M."/>
        </authorList>
    </citation>
    <scope>NUCLEOTIDE SEQUENCE [LARGE SCALE GENOMIC DNA]</scope>
    <source>
        <strain evidence="2">DSM22779</strain>
    </source>
</reference>
<keyword evidence="3" id="KW-1185">Reference proteome</keyword>
<evidence type="ECO:0000313" key="2">
    <source>
        <dbReference type="EMBL" id="BAO28337.1"/>
    </source>
</evidence>
<evidence type="ECO:0000313" key="3">
    <source>
        <dbReference type="Proteomes" id="UP000031637"/>
    </source>
</evidence>
<dbReference type="RefSeq" id="WP_041096864.1">
    <property type="nucleotide sequence ID" value="NZ_AP012547.1"/>
</dbReference>
<accession>W0SBS4</accession>
<keyword evidence="1" id="KW-0963">Cytoplasm</keyword>
<sequence length="86" mass="9268">MLNPKLLDEMSARVSSLLAATPAGDVEKNLRAVLAGVFAKLDLVTREEFDVQREVLARTREKLAALEARVGELEARSQTSASSGAK</sequence>
<proteinExistence type="inferred from homology"/>
<dbReference type="GO" id="GO:0005829">
    <property type="term" value="C:cytosol"/>
    <property type="evidence" value="ECO:0007669"/>
    <property type="project" value="TreeGrafter"/>
</dbReference>